<dbReference type="Gene3D" id="3.40.630.10">
    <property type="entry name" value="Zn peptidases"/>
    <property type="match status" value="1"/>
</dbReference>
<dbReference type="Gene3D" id="3.30.70.360">
    <property type="match status" value="2"/>
</dbReference>
<evidence type="ECO:0000256" key="1">
    <source>
        <dbReference type="ARBA" id="ARBA00001947"/>
    </source>
</evidence>
<evidence type="ECO:0000313" key="10">
    <source>
        <dbReference type="EMBL" id="OOO62309.1"/>
    </source>
</evidence>
<evidence type="ECO:0000256" key="2">
    <source>
        <dbReference type="ARBA" id="ARBA00006247"/>
    </source>
</evidence>
<organism evidence="11 13">
    <name type="scientific">Clostridium tepidum</name>
    <dbReference type="NCBI Taxonomy" id="1962263"/>
    <lineage>
        <taxon>Bacteria</taxon>
        <taxon>Bacillati</taxon>
        <taxon>Bacillota</taxon>
        <taxon>Clostridia</taxon>
        <taxon>Eubacteriales</taxon>
        <taxon>Clostridiaceae</taxon>
        <taxon>Clostridium</taxon>
    </lineage>
</organism>
<sequence length="465" mass="51404">MEINKIIEELKEDLINSTAELVKIKSIEGEAKEGKPYGEGVAAALEKALEISEKLGFKTVNVDGYVGYAEYGEGDEYIGVLGHLDLVPEGEGWKYPPYGAEIHDGKMYGRGTTDDKGPIMAALYGLKAIKEAKLPLSKKVRILFGTNEETGSNEIEHYLAKEKPPILGFTPDAEYPIIYAEKGIARFDVVKKLETKSNKAVKLKYIKGGDAPNIVPDYCEAGIECPDPDMIIKSVEYCANKNGIDLKAEEKDGLVVVKSVGVAAHGSTPEIGKNAIMQMFKFLADLPLGHCDELQFIRFFNNNVANETDGKSFGVCLEDEPSGKTSFNVGIVSMNNDEIRLALDIRYPVTYKVEDLMERFNKKIEGTGIEIEKETFENLPPLYFNAEHKLIKSLQKVYKEQTGKEPTLLAIGGGTYAKDMPNTVAFGPIFPGDPDVIHKKNEYIKIEDLILNAKIYGHAIYELAK</sequence>
<keyword evidence="12" id="KW-1185">Reference proteome</keyword>
<dbReference type="SUPFAM" id="SSF53187">
    <property type="entry name" value="Zn-dependent exopeptidases"/>
    <property type="match status" value="1"/>
</dbReference>
<comment type="caution">
    <text evidence="11">The sequence shown here is derived from an EMBL/GenBank/DDBJ whole genome shotgun (WGS) entry which is preliminary data.</text>
</comment>
<dbReference type="GO" id="GO:0008270">
    <property type="term" value="F:zinc ion binding"/>
    <property type="evidence" value="ECO:0007669"/>
    <property type="project" value="InterPro"/>
</dbReference>
<dbReference type="Pfam" id="PF01546">
    <property type="entry name" value="Peptidase_M20"/>
    <property type="match status" value="1"/>
</dbReference>
<dbReference type="InterPro" id="IPR011650">
    <property type="entry name" value="Peptidase_M20_dimer"/>
</dbReference>
<reference evidence="11 13" key="2">
    <citation type="submission" date="2016-12" db="EMBL/GenBank/DDBJ databases">
        <title>Clostridium tepidum sp. nov., a close relative of Clostridium sporogenes and Clostridium botulinum Group I.</title>
        <authorList>
            <person name="Dobritsa A.P."/>
            <person name="Kutumbaka K.K."/>
            <person name="Werner K."/>
            <person name="Wiedmann M."/>
            <person name="Asmus A."/>
            <person name="Samadpour M."/>
        </authorList>
    </citation>
    <scope>NUCLEOTIDE SEQUENCE [LARGE SCALE GENOMIC DNA]</scope>
    <source>
        <strain evidence="11 13">IEH 97212</strain>
    </source>
</reference>
<reference evidence="10 12" key="1">
    <citation type="submission" date="2016-12" db="EMBL/GenBank/DDBJ databases">
        <title>Clostridium tepidum sp. nov., a close relative of Clostridium sporogenes and Clostridium botulinum Group I.</title>
        <authorList>
            <person name="Dobritsa A.P."/>
            <person name="Kutumbaka K."/>
            <person name="Werner K."/>
            <person name="Samadpour M."/>
        </authorList>
    </citation>
    <scope>NUCLEOTIDE SEQUENCE [LARGE SCALE GENOMIC DNA]</scope>
    <source>
        <strain evidence="10 12">PE</strain>
    </source>
</reference>
<dbReference type="SUPFAM" id="SSF55031">
    <property type="entry name" value="Bacterial exopeptidase dimerisation domain"/>
    <property type="match status" value="1"/>
</dbReference>
<proteinExistence type="inferred from homology"/>
<dbReference type="PROSITE" id="PS00759">
    <property type="entry name" value="ARGE_DAPE_CPG2_2"/>
    <property type="match status" value="1"/>
</dbReference>
<gene>
    <name evidence="10" type="ORF">BS637_07545</name>
    <name evidence="11" type="ORF">BS638_03765</name>
</gene>
<accession>A0A1S9IGM2</accession>
<evidence type="ECO:0000256" key="7">
    <source>
        <dbReference type="ARBA" id="ARBA00022997"/>
    </source>
</evidence>
<dbReference type="InterPro" id="IPR036264">
    <property type="entry name" value="Bact_exopeptidase_dim_dom"/>
</dbReference>
<evidence type="ECO:0000313" key="11">
    <source>
        <dbReference type="EMBL" id="OOO69398.1"/>
    </source>
</evidence>
<evidence type="ECO:0000256" key="8">
    <source>
        <dbReference type="ARBA" id="ARBA00023049"/>
    </source>
</evidence>
<evidence type="ECO:0000256" key="4">
    <source>
        <dbReference type="ARBA" id="ARBA00022723"/>
    </source>
</evidence>
<dbReference type="CDD" id="cd03888">
    <property type="entry name" value="M20_PepV"/>
    <property type="match status" value="1"/>
</dbReference>
<evidence type="ECO:0000256" key="6">
    <source>
        <dbReference type="ARBA" id="ARBA00022833"/>
    </source>
</evidence>
<dbReference type="GO" id="GO:0016805">
    <property type="term" value="F:dipeptidase activity"/>
    <property type="evidence" value="ECO:0007669"/>
    <property type="project" value="UniProtKB-KW"/>
</dbReference>
<keyword evidence="7" id="KW-0224">Dipeptidase</keyword>
<dbReference type="GO" id="GO:0008777">
    <property type="term" value="F:acetylornithine deacetylase activity"/>
    <property type="evidence" value="ECO:0007669"/>
    <property type="project" value="TreeGrafter"/>
</dbReference>
<dbReference type="Pfam" id="PF07687">
    <property type="entry name" value="M20_dimer"/>
    <property type="match status" value="1"/>
</dbReference>
<evidence type="ECO:0000256" key="3">
    <source>
        <dbReference type="ARBA" id="ARBA00022670"/>
    </source>
</evidence>
<dbReference type="InterPro" id="IPR050072">
    <property type="entry name" value="Peptidase_M20A"/>
</dbReference>
<dbReference type="STRING" id="1962263.BS637_07545"/>
<dbReference type="PANTHER" id="PTHR43808">
    <property type="entry name" value="ACETYLORNITHINE DEACETYLASE"/>
    <property type="match status" value="1"/>
</dbReference>
<dbReference type="PANTHER" id="PTHR43808:SF31">
    <property type="entry name" value="N-ACETYL-L-CITRULLINE DEACETYLASE"/>
    <property type="match status" value="1"/>
</dbReference>
<evidence type="ECO:0000313" key="13">
    <source>
        <dbReference type="Proteomes" id="UP000190256"/>
    </source>
</evidence>
<dbReference type="GO" id="GO:0006526">
    <property type="term" value="P:L-arginine biosynthetic process"/>
    <property type="evidence" value="ECO:0007669"/>
    <property type="project" value="TreeGrafter"/>
</dbReference>
<keyword evidence="8" id="KW-0482">Metalloprotease</keyword>
<keyword evidence="6" id="KW-0862">Zinc</keyword>
<feature type="domain" description="Peptidase M20 dimerisation" evidence="9">
    <location>
        <begin position="257"/>
        <end position="366"/>
    </location>
</feature>
<dbReference type="EMBL" id="MRAD01000006">
    <property type="protein sequence ID" value="OOO62309.1"/>
    <property type="molecule type" value="Genomic_DNA"/>
</dbReference>
<protein>
    <submittedName>
        <fullName evidence="11">Dipeptidase PepV</fullName>
    </submittedName>
</protein>
<dbReference type="Proteomes" id="UP000190256">
    <property type="component" value="Unassembled WGS sequence"/>
</dbReference>
<comment type="cofactor">
    <cofactor evidence="1">
        <name>Zn(2+)</name>
        <dbReference type="ChEBI" id="CHEBI:29105"/>
    </cofactor>
</comment>
<keyword evidence="3" id="KW-0645">Protease</keyword>
<dbReference type="GO" id="GO:0008237">
    <property type="term" value="F:metallopeptidase activity"/>
    <property type="evidence" value="ECO:0007669"/>
    <property type="project" value="UniProtKB-KW"/>
</dbReference>
<evidence type="ECO:0000259" key="9">
    <source>
        <dbReference type="Pfam" id="PF07687"/>
    </source>
</evidence>
<name>A0A1S9IGM2_9CLOT</name>
<keyword evidence="5" id="KW-0378">Hydrolase</keyword>
<comment type="similarity">
    <text evidence="2">Belongs to the peptidase M20A family.</text>
</comment>
<dbReference type="Proteomes" id="UP000190206">
    <property type="component" value="Unassembled WGS sequence"/>
</dbReference>
<dbReference type="NCBIfam" id="NF005591">
    <property type="entry name" value="PRK07318.1"/>
    <property type="match status" value="1"/>
</dbReference>
<evidence type="ECO:0000313" key="12">
    <source>
        <dbReference type="Proteomes" id="UP000190206"/>
    </source>
</evidence>
<dbReference type="OrthoDB" id="9761532at2"/>
<dbReference type="RefSeq" id="WP_078024134.1">
    <property type="nucleotide sequence ID" value="NZ_JADPGM010000010.1"/>
</dbReference>
<evidence type="ECO:0000256" key="5">
    <source>
        <dbReference type="ARBA" id="ARBA00022801"/>
    </source>
</evidence>
<dbReference type="InterPro" id="IPR010964">
    <property type="entry name" value="M20A_pepV-rel"/>
</dbReference>
<dbReference type="NCBIfam" id="TIGR01887">
    <property type="entry name" value="dipeptidaselike"/>
    <property type="match status" value="1"/>
</dbReference>
<dbReference type="AlphaFoldDB" id="A0A1S9IGM2"/>
<dbReference type="InterPro" id="IPR001261">
    <property type="entry name" value="ArgE/DapE_CS"/>
</dbReference>
<dbReference type="InterPro" id="IPR002933">
    <property type="entry name" value="Peptidase_M20"/>
</dbReference>
<dbReference type="EMBL" id="MRAE01000005">
    <property type="protein sequence ID" value="OOO69398.1"/>
    <property type="molecule type" value="Genomic_DNA"/>
</dbReference>
<dbReference type="GO" id="GO:0006508">
    <property type="term" value="P:proteolysis"/>
    <property type="evidence" value="ECO:0007669"/>
    <property type="project" value="UniProtKB-KW"/>
</dbReference>
<keyword evidence="4" id="KW-0479">Metal-binding</keyword>